<evidence type="ECO:0000256" key="3">
    <source>
        <dbReference type="ARBA" id="ARBA00022475"/>
    </source>
</evidence>
<dbReference type="PANTHER" id="PTHR42920">
    <property type="entry name" value="OS03G0707200 PROTEIN-RELATED"/>
    <property type="match status" value="1"/>
</dbReference>
<feature type="transmembrane region" description="Helical" evidence="7">
    <location>
        <begin position="236"/>
        <end position="255"/>
    </location>
</feature>
<reference evidence="9 10" key="1">
    <citation type="submission" date="2014-12" db="EMBL/GenBank/DDBJ databases">
        <title>Comparative genomics of the lactic acid bacteria isolated from the honey bee gut.</title>
        <authorList>
            <person name="Ellegaard K.M."/>
            <person name="Tamarit D."/>
            <person name="Javelind E."/>
            <person name="Olofsson T."/>
            <person name="Andersson S.G."/>
            <person name="Vasquez A."/>
        </authorList>
    </citation>
    <scope>NUCLEOTIDE SEQUENCE [LARGE SCALE GENOMIC DNA]</scope>
    <source>
        <strain evidence="9 10">Bin2</strain>
    </source>
</reference>
<feature type="transmembrane region" description="Helical" evidence="7">
    <location>
        <begin position="118"/>
        <end position="136"/>
    </location>
</feature>
<evidence type="ECO:0000313" key="9">
    <source>
        <dbReference type="EMBL" id="KJY52466.1"/>
    </source>
</evidence>
<feature type="domain" description="EamA" evidence="8">
    <location>
        <begin position="7"/>
        <end position="135"/>
    </location>
</feature>
<dbReference type="InterPro" id="IPR051258">
    <property type="entry name" value="Diverse_Substrate_Transporter"/>
</dbReference>
<dbReference type="PATRIC" id="fig|1684.4.peg.170"/>
<dbReference type="PANTHER" id="PTHR42920:SF5">
    <property type="entry name" value="EAMA DOMAIN-CONTAINING PROTEIN"/>
    <property type="match status" value="1"/>
</dbReference>
<evidence type="ECO:0000256" key="7">
    <source>
        <dbReference type="SAM" id="Phobius"/>
    </source>
</evidence>
<dbReference type="InterPro" id="IPR000620">
    <property type="entry name" value="EamA_dom"/>
</dbReference>
<gene>
    <name evidence="9" type="ORF">JF69_01570</name>
</gene>
<evidence type="ECO:0000256" key="6">
    <source>
        <dbReference type="ARBA" id="ARBA00023136"/>
    </source>
</evidence>
<dbReference type="OrthoDB" id="3182968at2"/>
<accession>A0A0F4L4G8</accession>
<feature type="transmembrane region" description="Helical" evidence="7">
    <location>
        <begin position="205"/>
        <end position="224"/>
    </location>
</feature>
<feature type="transmembrane region" description="Helical" evidence="7">
    <location>
        <begin position="261"/>
        <end position="280"/>
    </location>
</feature>
<protein>
    <submittedName>
        <fullName evidence="9">EamA-like transporter family protein</fullName>
    </submittedName>
</protein>
<dbReference type="Pfam" id="PF00892">
    <property type="entry name" value="EamA"/>
    <property type="match status" value="2"/>
</dbReference>
<feature type="transmembrane region" description="Helical" evidence="7">
    <location>
        <begin position="65"/>
        <end position="87"/>
    </location>
</feature>
<evidence type="ECO:0000256" key="5">
    <source>
        <dbReference type="ARBA" id="ARBA00022989"/>
    </source>
</evidence>
<proteinExistence type="inferred from homology"/>
<keyword evidence="4 7" id="KW-0812">Transmembrane</keyword>
<dbReference type="EMBL" id="JWME01000004">
    <property type="protein sequence ID" value="KJY52466.1"/>
    <property type="molecule type" value="Genomic_DNA"/>
</dbReference>
<feature type="transmembrane region" description="Helical" evidence="7">
    <location>
        <begin position="148"/>
        <end position="167"/>
    </location>
</feature>
<evidence type="ECO:0000259" key="8">
    <source>
        <dbReference type="Pfam" id="PF00892"/>
    </source>
</evidence>
<keyword evidence="3" id="KW-1003">Cell membrane</keyword>
<dbReference type="InterPro" id="IPR037185">
    <property type="entry name" value="EmrE-like"/>
</dbReference>
<dbReference type="GO" id="GO:0005886">
    <property type="term" value="C:plasma membrane"/>
    <property type="evidence" value="ECO:0007669"/>
    <property type="project" value="UniProtKB-SubCell"/>
</dbReference>
<comment type="similarity">
    <text evidence="2">Belongs to the EamA transporter family.</text>
</comment>
<sequence>MRRNLSIAGLILVTAIWGGGFVASDIALDSLTPMQIMTIRFFLATVLLGLVSIRDLHLITGGELVAGSLMGVALFVGFALQIVGLQYTTPSKNAFLTSLNVVMVPFIAFIVLRKHIPWRVVVGAFLSVLGVGVLSLNDGFALGPGDALSILCAVGFAFQIFLTGIFVKRYSASTLNFLQMAVAFVLSLFGLFFSGQAKLEASVQGWWSVLYLGLISTSLCYLIQTLCQRYVEETKAAIILSMEAVFGTVFSIILLHEHVTLKMVAGSMIILVAVIITNLADSGKSVFNRKKIEP</sequence>
<feature type="transmembrane region" description="Helical" evidence="7">
    <location>
        <begin position="174"/>
        <end position="193"/>
    </location>
</feature>
<name>A0A0F4L4G8_9BIFI</name>
<feature type="transmembrane region" description="Helical" evidence="7">
    <location>
        <begin position="93"/>
        <end position="111"/>
    </location>
</feature>
<comment type="caution">
    <text evidence="9">The sequence shown here is derived from an EMBL/GenBank/DDBJ whole genome shotgun (WGS) entry which is preliminary data.</text>
</comment>
<keyword evidence="6 7" id="KW-0472">Membrane</keyword>
<dbReference type="AlphaFoldDB" id="A0A0F4L4G8"/>
<keyword evidence="5 7" id="KW-1133">Transmembrane helix</keyword>
<evidence type="ECO:0000256" key="1">
    <source>
        <dbReference type="ARBA" id="ARBA00004651"/>
    </source>
</evidence>
<feature type="domain" description="EamA" evidence="8">
    <location>
        <begin position="145"/>
        <end position="278"/>
    </location>
</feature>
<dbReference type="Proteomes" id="UP000033648">
    <property type="component" value="Unassembled WGS sequence"/>
</dbReference>
<organism evidence="9 10">
    <name type="scientific">Bifidobacterium asteroides</name>
    <dbReference type="NCBI Taxonomy" id="1684"/>
    <lineage>
        <taxon>Bacteria</taxon>
        <taxon>Bacillati</taxon>
        <taxon>Actinomycetota</taxon>
        <taxon>Actinomycetes</taxon>
        <taxon>Bifidobacteriales</taxon>
        <taxon>Bifidobacteriaceae</taxon>
        <taxon>Bifidobacterium</taxon>
    </lineage>
</organism>
<evidence type="ECO:0000256" key="4">
    <source>
        <dbReference type="ARBA" id="ARBA00022692"/>
    </source>
</evidence>
<comment type="subcellular location">
    <subcellularLocation>
        <location evidence="1">Cell membrane</location>
        <topology evidence="1">Multi-pass membrane protein</topology>
    </subcellularLocation>
</comment>
<evidence type="ECO:0000313" key="10">
    <source>
        <dbReference type="Proteomes" id="UP000033648"/>
    </source>
</evidence>
<dbReference type="SUPFAM" id="SSF103481">
    <property type="entry name" value="Multidrug resistance efflux transporter EmrE"/>
    <property type="match status" value="2"/>
</dbReference>
<evidence type="ECO:0000256" key="2">
    <source>
        <dbReference type="ARBA" id="ARBA00007362"/>
    </source>
</evidence>
<feature type="transmembrane region" description="Helical" evidence="7">
    <location>
        <begin position="34"/>
        <end position="53"/>
    </location>
</feature>